<evidence type="ECO:0000256" key="7">
    <source>
        <dbReference type="ARBA" id="ARBA00023012"/>
    </source>
</evidence>
<gene>
    <name evidence="10" type="ORF">J2851_000614</name>
</gene>
<dbReference type="Gene3D" id="1.10.287.130">
    <property type="match status" value="1"/>
</dbReference>
<evidence type="ECO:0000256" key="6">
    <source>
        <dbReference type="ARBA" id="ARBA00022777"/>
    </source>
</evidence>
<dbReference type="CDD" id="cd00082">
    <property type="entry name" value="HisKA"/>
    <property type="match status" value="1"/>
</dbReference>
<dbReference type="GO" id="GO:0016301">
    <property type="term" value="F:kinase activity"/>
    <property type="evidence" value="ECO:0007669"/>
    <property type="project" value="UniProtKB-KW"/>
</dbReference>
<dbReference type="InterPro" id="IPR029016">
    <property type="entry name" value="GAF-like_dom_sf"/>
</dbReference>
<dbReference type="RefSeq" id="WP_209763549.1">
    <property type="nucleotide sequence ID" value="NZ_JAGINP010000001.1"/>
</dbReference>
<evidence type="ECO:0000256" key="1">
    <source>
        <dbReference type="ARBA" id="ARBA00000085"/>
    </source>
</evidence>
<evidence type="ECO:0000313" key="10">
    <source>
        <dbReference type="EMBL" id="MBP2290877.1"/>
    </source>
</evidence>
<reference evidence="10 11" key="1">
    <citation type="submission" date="2021-03" db="EMBL/GenBank/DDBJ databases">
        <title>Genomic Encyclopedia of Type Strains, Phase III (KMG-III): the genomes of soil and plant-associated and newly described type strains.</title>
        <authorList>
            <person name="Whitman W."/>
        </authorList>
    </citation>
    <scope>NUCLEOTIDE SEQUENCE [LARGE SCALE GENOMIC DNA]</scope>
    <source>
        <strain evidence="10 11">IMMIB AFH-6</strain>
    </source>
</reference>
<dbReference type="PANTHER" id="PTHR43711">
    <property type="entry name" value="TWO-COMPONENT HISTIDINE KINASE"/>
    <property type="match status" value="1"/>
</dbReference>
<comment type="similarity">
    <text evidence="2">In the N-terminal section; belongs to the phytochrome family.</text>
</comment>
<dbReference type="SMART" id="SM00387">
    <property type="entry name" value="HATPase_c"/>
    <property type="match status" value="1"/>
</dbReference>
<evidence type="ECO:0000313" key="11">
    <source>
        <dbReference type="Proteomes" id="UP000781958"/>
    </source>
</evidence>
<dbReference type="InterPro" id="IPR036097">
    <property type="entry name" value="HisK_dim/P_sf"/>
</dbReference>
<evidence type="ECO:0000256" key="4">
    <source>
        <dbReference type="ARBA" id="ARBA00022553"/>
    </source>
</evidence>
<dbReference type="CDD" id="cd16922">
    <property type="entry name" value="HATPase_EvgS-ArcB-TorS-like"/>
    <property type="match status" value="1"/>
</dbReference>
<dbReference type="InterPro" id="IPR050736">
    <property type="entry name" value="Sensor_HK_Regulatory"/>
</dbReference>
<keyword evidence="5" id="KW-0808">Transferase</keyword>
<dbReference type="SUPFAM" id="SSF55874">
    <property type="entry name" value="ATPase domain of HSP90 chaperone/DNA topoisomerase II/histidine kinase"/>
    <property type="match status" value="1"/>
</dbReference>
<evidence type="ECO:0000256" key="5">
    <source>
        <dbReference type="ARBA" id="ARBA00022679"/>
    </source>
</evidence>
<evidence type="ECO:0000259" key="8">
    <source>
        <dbReference type="PROSITE" id="PS50046"/>
    </source>
</evidence>
<sequence>MLDVIRPGFAALREATDVGDLAARAAWTVRRLTGLDRVAFCRFDAAGDSEVIAEDKGNADEPSGGWLPAGAGASLCLPITVAGKPWGMMLGHHRQPRVVPPAERAMAEAVADTVSLGVRALEVTAASNGWADDGSRTKSKFLTEVSHELRTPLNAIIGYSELLLETDSGLLTDRQRDFIRNIRASGAHLLEIINDVLDLSKIEAGRFDLHDDEVDVALSVAEVHALQEHALVSAELSFDAVLPRPLPRLRADRRALCQMLLNLVSNAVKYTEPGGTVVIEVARTEDGLSITVADTGIGIAEEHHAMVLEPFRQVPAGRIRNRTGTGLGLPIVRSLVEAHGGRLVLDSAPGRGTRVALHFPAERVIA</sequence>
<dbReference type="PROSITE" id="PS50046">
    <property type="entry name" value="PHYTOCHROME_2"/>
    <property type="match status" value="1"/>
</dbReference>
<keyword evidence="11" id="KW-1185">Reference proteome</keyword>
<dbReference type="Gene3D" id="3.30.450.40">
    <property type="match status" value="2"/>
</dbReference>
<evidence type="ECO:0000259" key="9">
    <source>
        <dbReference type="PROSITE" id="PS50109"/>
    </source>
</evidence>
<dbReference type="InterPro" id="IPR003594">
    <property type="entry name" value="HATPase_dom"/>
</dbReference>
<evidence type="ECO:0000256" key="3">
    <source>
        <dbReference type="ARBA" id="ARBA00012438"/>
    </source>
</evidence>
<dbReference type="Gene3D" id="3.30.565.10">
    <property type="entry name" value="Histidine kinase-like ATPase, C-terminal domain"/>
    <property type="match status" value="1"/>
</dbReference>
<keyword evidence="4" id="KW-0597">Phosphoprotein</keyword>
<dbReference type="PANTHER" id="PTHR43711:SF1">
    <property type="entry name" value="HISTIDINE KINASE 1"/>
    <property type="match status" value="1"/>
</dbReference>
<feature type="domain" description="Phytochrome chromophore attachment site" evidence="8">
    <location>
        <begin position="17"/>
        <end position="104"/>
    </location>
</feature>
<organism evidence="10 11">
    <name type="scientific">Azospirillum rugosum</name>
    <dbReference type="NCBI Taxonomy" id="416170"/>
    <lineage>
        <taxon>Bacteria</taxon>
        <taxon>Pseudomonadati</taxon>
        <taxon>Pseudomonadota</taxon>
        <taxon>Alphaproteobacteria</taxon>
        <taxon>Rhodospirillales</taxon>
        <taxon>Azospirillaceae</taxon>
        <taxon>Azospirillum</taxon>
    </lineage>
</organism>
<dbReference type="PROSITE" id="PS50109">
    <property type="entry name" value="HIS_KIN"/>
    <property type="match status" value="1"/>
</dbReference>
<dbReference type="SMART" id="SM00388">
    <property type="entry name" value="HisKA"/>
    <property type="match status" value="1"/>
</dbReference>
<dbReference type="Pfam" id="PF00512">
    <property type="entry name" value="HisKA"/>
    <property type="match status" value="1"/>
</dbReference>
<dbReference type="EMBL" id="JAGINP010000001">
    <property type="protein sequence ID" value="MBP2290877.1"/>
    <property type="molecule type" value="Genomic_DNA"/>
</dbReference>
<accession>A0ABS4SEE8</accession>
<dbReference type="InterPro" id="IPR005467">
    <property type="entry name" value="His_kinase_dom"/>
</dbReference>
<proteinExistence type="inferred from homology"/>
<dbReference type="SUPFAM" id="SSF47384">
    <property type="entry name" value="Homodimeric domain of signal transducing histidine kinase"/>
    <property type="match status" value="1"/>
</dbReference>
<dbReference type="InterPro" id="IPR004358">
    <property type="entry name" value="Sig_transdc_His_kin-like_C"/>
</dbReference>
<keyword evidence="7" id="KW-0902">Two-component regulatory system</keyword>
<evidence type="ECO:0000256" key="2">
    <source>
        <dbReference type="ARBA" id="ARBA00006402"/>
    </source>
</evidence>
<protein>
    <recommendedName>
        <fullName evidence="3">histidine kinase</fullName>
        <ecNumber evidence="3">2.7.13.3</ecNumber>
    </recommendedName>
</protein>
<dbReference type="SUPFAM" id="SSF55781">
    <property type="entry name" value="GAF domain-like"/>
    <property type="match status" value="1"/>
</dbReference>
<dbReference type="InterPro" id="IPR036890">
    <property type="entry name" value="HATPase_C_sf"/>
</dbReference>
<dbReference type="Pfam" id="PF02518">
    <property type="entry name" value="HATPase_c"/>
    <property type="match status" value="1"/>
</dbReference>
<comment type="catalytic activity">
    <reaction evidence="1">
        <text>ATP + protein L-histidine = ADP + protein N-phospho-L-histidine.</text>
        <dbReference type="EC" id="2.7.13.3"/>
    </reaction>
</comment>
<dbReference type="InterPro" id="IPR016132">
    <property type="entry name" value="Phyto_chromo_attachment"/>
</dbReference>
<dbReference type="EC" id="2.7.13.3" evidence="3"/>
<feature type="domain" description="Histidine kinase" evidence="9">
    <location>
        <begin position="144"/>
        <end position="363"/>
    </location>
</feature>
<dbReference type="Proteomes" id="UP000781958">
    <property type="component" value="Unassembled WGS sequence"/>
</dbReference>
<dbReference type="PRINTS" id="PR00344">
    <property type="entry name" value="BCTRLSENSOR"/>
</dbReference>
<dbReference type="InterPro" id="IPR003661">
    <property type="entry name" value="HisK_dim/P_dom"/>
</dbReference>
<comment type="caution">
    <text evidence="10">The sequence shown here is derived from an EMBL/GenBank/DDBJ whole genome shotgun (WGS) entry which is preliminary data.</text>
</comment>
<name>A0ABS4SEE8_9PROT</name>
<keyword evidence="6 10" id="KW-0418">Kinase</keyword>